<dbReference type="EMBL" id="JAKUCV010003566">
    <property type="protein sequence ID" value="KAJ4838386.1"/>
    <property type="molecule type" value="Genomic_DNA"/>
</dbReference>
<name>A0A9Q0FY05_9ROSI</name>
<proteinExistence type="predicted"/>
<evidence type="ECO:0000313" key="3">
    <source>
        <dbReference type="Proteomes" id="UP001141552"/>
    </source>
</evidence>
<reference evidence="2" key="2">
    <citation type="journal article" date="2023" name="Plants (Basel)">
        <title>Annotation of the Turnera subulata (Passifloraceae) Draft Genome Reveals the S-Locus Evolved after the Divergence of Turneroideae from Passifloroideae in a Stepwise Manner.</title>
        <authorList>
            <person name="Henning P.M."/>
            <person name="Roalson E.H."/>
            <person name="Mir W."/>
            <person name="McCubbin A.G."/>
            <person name="Shore J.S."/>
        </authorList>
    </citation>
    <scope>NUCLEOTIDE SEQUENCE</scope>
    <source>
        <strain evidence="2">F60SS</strain>
    </source>
</reference>
<dbReference type="AlphaFoldDB" id="A0A9Q0FY05"/>
<evidence type="ECO:0000313" key="2">
    <source>
        <dbReference type="EMBL" id="KAJ4838386.1"/>
    </source>
</evidence>
<dbReference type="OrthoDB" id="1938170at2759"/>
<accession>A0A9Q0FY05</accession>
<organism evidence="2 3">
    <name type="scientific">Turnera subulata</name>
    <dbReference type="NCBI Taxonomy" id="218843"/>
    <lineage>
        <taxon>Eukaryota</taxon>
        <taxon>Viridiplantae</taxon>
        <taxon>Streptophyta</taxon>
        <taxon>Embryophyta</taxon>
        <taxon>Tracheophyta</taxon>
        <taxon>Spermatophyta</taxon>
        <taxon>Magnoliopsida</taxon>
        <taxon>eudicotyledons</taxon>
        <taxon>Gunneridae</taxon>
        <taxon>Pentapetalae</taxon>
        <taxon>rosids</taxon>
        <taxon>fabids</taxon>
        <taxon>Malpighiales</taxon>
        <taxon>Passifloraceae</taxon>
        <taxon>Turnera</taxon>
    </lineage>
</organism>
<protein>
    <recommendedName>
        <fullName evidence="1">DUF4283 domain-containing protein</fullName>
    </recommendedName>
</protein>
<dbReference type="Pfam" id="PF14111">
    <property type="entry name" value="DUF4283"/>
    <property type="match status" value="1"/>
</dbReference>
<comment type="caution">
    <text evidence="2">The sequence shown here is derived from an EMBL/GenBank/DDBJ whole genome shotgun (WGS) entry which is preliminary data.</text>
</comment>
<dbReference type="PANTHER" id="PTHR31286">
    <property type="entry name" value="GLYCINE-RICH CELL WALL STRUCTURAL PROTEIN 1.8-LIKE"/>
    <property type="match status" value="1"/>
</dbReference>
<feature type="domain" description="DUF4283" evidence="1">
    <location>
        <begin position="31"/>
        <end position="92"/>
    </location>
</feature>
<gene>
    <name evidence="2" type="ORF">Tsubulata_020535</name>
</gene>
<keyword evidence="3" id="KW-1185">Reference proteome</keyword>
<evidence type="ECO:0000259" key="1">
    <source>
        <dbReference type="Pfam" id="PF14111"/>
    </source>
</evidence>
<sequence length="136" mass="15800">MKPQCRISKHGWVFWPGVLGTKHVNPLAFSNLMGKIWNPCKGIEAEQLGRKLFLFHFFSKRDRLEVLDAETPWFFEKRVVVLKEVTEDEVLTQVDLNEVPMWIQMNNIPWNQRTPANVTNIATKAGNFLTFDERGA</sequence>
<dbReference type="InterPro" id="IPR040256">
    <property type="entry name" value="At4g02000-like"/>
</dbReference>
<reference evidence="2" key="1">
    <citation type="submission" date="2022-02" db="EMBL/GenBank/DDBJ databases">
        <authorList>
            <person name="Henning P.M."/>
            <person name="McCubbin A.G."/>
            <person name="Shore J.S."/>
        </authorList>
    </citation>
    <scope>NUCLEOTIDE SEQUENCE</scope>
    <source>
        <strain evidence="2">F60SS</strain>
        <tissue evidence="2">Leaves</tissue>
    </source>
</reference>
<dbReference type="PANTHER" id="PTHR31286:SF153">
    <property type="entry name" value="DUF4283 DOMAIN PROTEIN"/>
    <property type="match status" value="1"/>
</dbReference>
<dbReference type="InterPro" id="IPR025558">
    <property type="entry name" value="DUF4283"/>
</dbReference>
<dbReference type="Proteomes" id="UP001141552">
    <property type="component" value="Unassembled WGS sequence"/>
</dbReference>